<evidence type="ECO:0000256" key="1">
    <source>
        <dbReference type="SAM" id="Phobius"/>
    </source>
</evidence>
<feature type="transmembrane region" description="Helical" evidence="1">
    <location>
        <begin position="39"/>
        <end position="58"/>
    </location>
</feature>
<proteinExistence type="predicted"/>
<sequence length="111" mass="12186">MEAKSAEAAVFSVAATLRYLLKDKHLEAMTQSMSRKDTFLALSTGLIKVSVMVYRLKILILRPGIRAGHAIAIIVSILKALVKARTSYFRDIGIIAAFGNISMDSIIRGEF</sequence>
<organism evidence="2">
    <name type="scientific">Amphimedon queenslandica</name>
    <name type="common">Sponge</name>
    <dbReference type="NCBI Taxonomy" id="400682"/>
    <lineage>
        <taxon>Eukaryota</taxon>
        <taxon>Metazoa</taxon>
        <taxon>Porifera</taxon>
        <taxon>Demospongiae</taxon>
        <taxon>Heteroscleromorpha</taxon>
        <taxon>Haplosclerida</taxon>
        <taxon>Niphatidae</taxon>
        <taxon>Amphimedon</taxon>
    </lineage>
</organism>
<keyword evidence="1" id="KW-0812">Transmembrane</keyword>
<keyword evidence="1" id="KW-0472">Membrane</keyword>
<evidence type="ECO:0000313" key="2">
    <source>
        <dbReference type="EnsemblMetazoa" id="Aqu2.1.13497_001"/>
    </source>
</evidence>
<reference evidence="2" key="1">
    <citation type="submission" date="2017-05" db="UniProtKB">
        <authorList>
            <consortium name="EnsemblMetazoa"/>
        </authorList>
    </citation>
    <scope>IDENTIFICATION</scope>
</reference>
<dbReference type="AlphaFoldDB" id="A0A1X7TGD4"/>
<dbReference type="InterPro" id="IPR027417">
    <property type="entry name" value="P-loop_NTPase"/>
</dbReference>
<dbReference type="EnsemblMetazoa" id="Aqu2.1.13497_001">
    <property type="protein sequence ID" value="Aqu2.1.13497_001"/>
    <property type="gene ID" value="Aqu2.1.13497"/>
</dbReference>
<protein>
    <submittedName>
        <fullName evidence="2">Uncharacterized protein</fullName>
    </submittedName>
</protein>
<dbReference type="Gene3D" id="3.40.50.300">
    <property type="entry name" value="P-loop containing nucleotide triphosphate hydrolases"/>
    <property type="match status" value="1"/>
</dbReference>
<dbReference type="InParanoid" id="A0A1X7TGD4"/>
<keyword evidence="1" id="KW-1133">Transmembrane helix</keyword>
<feature type="transmembrane region" description="Helical" evidence="1">
    <location>
        <begin position="64"/>
        <end position="82"/>
    </location>
</feature>
<name>A0A1X7TGD4_AMPQE</name>
<accession>A0A1X7TGD4</accession>